<proteinExistence type="inferred from homology"/>
<evidence type="ECO:0000256" key="9">
    <source>
        <dbReference type="ARBA" id="ARBA00023143"/>
    </source>
</evidence>
<evidence type="ECO:0000256" key="6">
    <source>
        <dbReference type="ARBA" id="ARBA00022500"/>
    </source>
</evidence>
<evidence type="ECO:0000313" key="14">
    <source>
        <dbReference type="EMBL" id="MCV2868352.1"/>
    </source>
</evidence>
<gene>
    <name evidence="14" type="ORF">OEW28_06890</name>
</gene>
<dbReference type="PRINTS" id="PR00954">
    <property type="entry name" value="FLGMOTORFLIG"/>
</dbReference>
<accession>A0ABT2ZB97</accession>
<evidence type="ECO:0000256" key="8">
    <source>
        <dbReference type="ARBA" id="ARBA00023136"/>
    </source>
</evidence>
<keyword evidence="14" id="KW-0966">Cell projection</keyword>
<keyword evidence="6" id="KW-0145">Chemotaxis</keyword>
<dbReference type="Pfam" id="PF01706">
    <property type="entry name" value="FliG_C"/>
    <property type="match status" value="1"/>
</dbReference>
<keyword evidence="15" id="KW-1185">Reference proteome</keyword>
<dbReference type="Pfam" id="PF14842">
    <property type="entry name" value="FliG_N"/>
    <property type="match status" value="1"/>
</dbReference>
<evidence type="ECO:0000256" key="2">
    <source>
        <dbReference type="ARBA" id="ARBA00004413"/>
    </source>
</evidence>
<comment type="similarity">
    <text evidence="3">Belongs to the FliG family.</text>
</comment>
<comment type="function">
    <text evidence="10">FliG is one of three proteins (FliG, FliN, FliM) that forms the rotor-mounted switch complex (C ring), located at the base of the basal body. This complex interacts with the CheY and CheZ chemotaxis proteins, in addition to contacting components of the motor that determine the direction of flagellar rotation.</text>
</comment>
<evidence type="ECO:0000256" key="10">
    <source>
        <dbReference type="ARBA" id="ARBA00025598"/>
    </source>
</evidence>
<dbReference type="PANTHER" id="PTHR30534">
    <property type="entry name" value="FLAGELLAR MOTOR SWITCH PROTEIN FLIG"/>
    <property type="match status" value="1"/>
</dbReference>
<feature type="domain" description="Flagellar motor switch protein FliG C-terminal" evidence="11">
    <location>
        <begin position="226"/>
        <end position="336"/>
    </location>
</feature>
<organism evidence="14 15">
    <name type="scientific">Albidovulum marisflavi</name>
    <dbReference type="NCBI Taxonomy" id="2984159"/>
    <lineage>
        <taxon>Bacteria</taxon>
        <taxon>Pseudomonadati</taxon>
        <taxon>Pseudomonadota</taxon>
        <taxon>Alphaproteobacteria</taxon>
        <taxon>Rhodobacterales</taxon>
        <taxon>Paracoccaceae</taxon>
        <taxon>Albidovulum</taxon>
    </lineage>
</organism>
<dbReference type="RefSeq" id="WP_263733966.1">
    <property type="nucleotide sequence ID" value="NZ_JAOWKY010000001.1"/>
</dbReference>
<evidence type="ECO:0000256" key="3">
    <source>
        <dbReference type="ARBA" id="ARBA00010299"/>
    </source>
</evidence>
<dbReference type="PANTHER" id="PTHR30534:SF0">
    <property type="entry name" value="FLAGELLAR MOTOR SWITCH PROTEIN FLIG"/>
    <property type="match status" value="1"/>
</dbReference>
<feature type="domain" description="Flagellar motor switch protein FliG N-terminal" evidence="13">
    <location>
        <begin position="14"/>
        <end position="116"/>
    </location>
</feature>
<dbReference type="Proteomes" id="UP001652542">
    <property type="component" value="Unassembled WGS sequence"/>
</dbReference>
<evidence type="ECO:0000256" key="4">
    <source>
        <dbReference type="ARBA" id="ARBA00021870"/>
    </source>
</evidence>
<dbReference type="InterPro" id="IPR011002">
    <property type="entry name" value="FliG_a-hlx"/>
</dbReference>
<keyword evidence="5" id="KW-1003">Cell membrane</keyword>
<evidence type="ECO:0000256" key="7">
    <source>
        <dbReference type="ARBA" id="ARBA00022779"/>
    </source>
</evidence>
<keyword evidence="14" id="KW-0282">Flagellum</keyword>
<evidence type="ECO:0000313" key="15">
    <source>
        <dbReference type="Proteomes" id="UP001652542"/>
    </source>
</evidence>
<dbReference type="Gene3D" id="1.10.220.30">
    <property type="match status" value="3"/>
</dbReference>
<reference evidence="14 15" key="1">
    <citation type="submission" date="2022-10" db="EMBL/GenBank/DDBJ databases">
        <title>Defluviimonas sp. nov., isolated from ocean surface water.</title>
        <authorList>
            <person name="He W."/>
            <person name="Wang L."/>
            <person name="Zhang D.-F."/>
        </authorList>
    </citation>
    <scope>NUCLEOTIDE SEQUENCE [LARGE SCALE GENOMIC DNA]</scope>
    <source>
        <strain evidence="14 15">WL0002</strain>
    </source>
</reference>
<sequence length="342" mass="36573">MSVATAGNTGELRLSGREKAAVIVRLLLSEGAQPPIQALSEPMQEALTEQIGRMRTIDRETLRTVVEDFCSRIESIGLSFPGGIEGALGMLDGHISANAASRLRRTVGASARADPWDRLADQPPDRLLPLLEREAPEVGAVMLSKLPVARAAELLGMLPGERARRLAYAVSQTAAAAPEAVHRIGLSLMQELEKQPARAFDFAPDERVGAMLNLSAAATRDTVLQALEEQDTDFATAVRKSIFTFAHIPARLDARDVPRAVRGVDQAVLVRALAGAADDLEPVADFILSAMSQRMAASLREEMATAGKIKEKDAEAAQAELVGAIRDLAAAGDIRLSTEEED</sequence>
<evidence type="ECO:0000259" key="11">
    <source>
        <dbReference type="Pfam" id="PF01706"/>
    </source>
</evidence>
<evidence type="ECO:0000256" key="5">
    <source>
        <dbReference type="ARBA" id="ARBA00022475"/>
    </source>
</evidence>
<evidence type="ECO:0000259" key="12">
    <source>
        <dbReference type="Pfam" id="PF14841"/>
    </source>
</evidence>
<comment type="caution">
    <text evidence="14">The sequence shown here is derived from an EMBL/GenBank/DDBJ whole genome shotgun (WGS) entry which is preliminary data.</text>
</comment>
<dbReference type="InterPro" id="IPR032779">
    <property type="entry name" value="FliG_M"/>
</dbReference>
<protein>
    <recommendedName>
        <fullName evidence="4">Flagellar motor switch protein FliG</fullName>
    </recommendedName>
</protein>
<comment type="subcellular location">
    <subcellularLocation>
        <location evidence="1">Bacterial flagellum basal body</location>
    </subcellularLocation>
    <subcellularLocation>
        <location evidence="2">Cell membrane</location>
        <topology evidence="2">Peripheral membrane protein</topology>
        <orientation evidence="2">Cytoplasmic side</orientation>
    </subcellularLocation>
</comment>
<keyword evidence="7" id="KW-0283">Flagellar rotation</keyword>
<keyword evidence="8" id="KW-0472">Membrane</keyword>
<name>A0ABT2ZB97_9RHOB</name>
<dbReference type="InterPro" id="IPR000090">
    <property type="entry name" value="Flg_Motor_Flig"/>
</dbReference>
<keyword evidence="9" id="KW-0975">Bacterial flagellum</keyword>
<dbReference type="SUPFAM" id="SSF48029">
    <property type="entry name" value="FliG"/>
    <property type="match status" value="2"/>
</dbReference>
<dbReference type="Pfam" id="PF14841">
    <property type="entry name" value="FliG_M"/>
    <property type="match status" value="1"/>
</dbReference>
<feature type="domain" description="Flagellar motor switch protein FliG middle" evidence="12">
    <location>
        <begin position="124"/>
        <end position="197"/>
    </location>
</feature>
<keyword evidence="14" id="KW-0969">Cilium</keyword>
<dbReference type="EMBL" id="JAOWKY010000001">
    <property type="protein sequence ID" value="MCV2868352.1"/>
    <property type="molecule type" value="Genomic_DNA"/>
</dbReference>
<dbReference type="InterPro" id="IPR023087">
    <property type="entry name" value="Flg_Motor_Flig_C"/>
</dbReference>
<evidence type="ECO:0000256" key="1">
    <source>
        <dbReference type="ARBA" id="ARBA00004117"/>
    </source>
</evidence>
<evidence type="ECO:0000259" key="13">
    <source>
        <dbReference type="Pfam" id="PF14842"/>
    </source>
</evidence>
<dbReference type="InterPro" id="IPR028263">
    <property type="entry name" value="FliG_N"/>
</dbReference>